<keyword evidence="7 8" id="KW-0472">Membrane</keyword>
<evidence type="ECO:0000256" key="3">
    <source>
        <dbReference type="ARBA" id="ARBA00022448"/>
    </source>
</evidence>
<name>A0A336JSR6_9BRAD</name>
<evidence type="ECO:0000256" key="6">
    <source>
        <dbReference type="ARBA" id="ARBA00022989"/>
    </source>
</evidence>
<evidence type="ECO:0000313" key="10">
    <source>
        <dbReference type="EMBL" id="RED37657.1"/>
    </source>
</evidence>
<proteinExistence type="inferred from homology"/>
<dbReference type="RefSeq" id="WP_114357691.1">
    <property type="nucleotide sequence ID" value="NZ_QRDT01000007.1"/>
</dbReference>
<keyword evidence="5 8" id="KW-0812">Transmembrane</keyword>
<dbReference type="Proteomes" id="UP000256343">
    <property type="component" value="Unassembled WGS sequence"/>
</dbReference>
<protein>
    <submittedName>
        <fullName evidence="11">DHA2 family multidrug resistance protein</fullName>
    </submittedName>
</protein>
<comment type="subcellular location">
    <subcellularLocation>
        <location evidence="1">Cell membrane</location>
        <topology evidence="1">Multi-pass membrane protein</topology>
    </subcellularLocation>
</comment>
<evidence type="ECO:0000313" key="12">
    <source>
        <dbReference type="Proteomes" id="UP000252631"/>
    </source>
</evidence>
<sequence>MQAEPQQGEYGANPWLIAILVSVATFMEVLDTTIANVALRYISGGLAVSSDEASWVVTTYLVANSIVLCASGWIAQMFGRKNFFLVCIALFTVASLLCGFAWNLQSLLVFRIMQGLAGGGMTPVAQSILAAAFPPAKRGQGFALYGIAVVVAPVVGPTLGGWLSDNFSWHWCFLINVPVGIVTLALIYLIIPQSKTQREARAKLWAKGFNFDIVGFLLVATFLGALEVVLDRGQVDDWFGSSFIVGFAVLSVLALIAFVPWELSREQPLIDIRMLAQRQFGTCFVIMLATGALLIATTQILPQLLQERYGYTATLAGLVISPGGLVTMVMMVIVGRLGGVQPRWLIALGATIAAGAMVDLLRLSPDADYWYFAMSRIYLGIGLPLIFIPITTASYDGIPPDKTDQASAMINLARNFGGSIGVSVSQTVLAQREQFHNSRLVEHIGAWNPVLHDTLAGIQSYLRSQNATGDTAGAAMALIGRIVENQAALLAYIDVFVALAAIAALMIPLALSLRTVDRSAKPAIGH</sequence>
<feature type="transmembrane region" description="Helical" evidence="8">
    <location>
        <begin position="280"/>
        <end position="301"/>
    </location>
</feature>
<feature type="transmembrane region" description="Helical" evidence="8">
    <location>
        <begin position="313"/>
        <end position="337"/>
    </location>
</feature>
<evidence type="ECO:0000256" key="8">
    <source>
        <dbReference type="SAM" id="Phobius"/>
    </source>
</evidence>
<feature type="transmembrane region" description="Helical" evidence="8">
    <location>
        <begin position="142"/>
        <end position="162"/>
    </location>
</feature>
<feature type="transmembrane region" description="Helical" evidence="8">
    <location>
        <begin position="12"/>
        <end position="35"/>
    </location>
</feature>
<dbReference type="Pfam" id="PF07690">
    <property type="entry name" value="MFS_1"/>
    <property type="match status" value="1"/>
</dbReference>
<feature type="transmembrane region" description="Helical" evidence="8">
    <location>
        <begin position="344"/>
        <end position="363"/>
    </location>
</feature>
<keyword evidence="13" id="KW-1185">Reference proteome</keyword>
<feature type="transmembrane region" description="Helical" evidence="8">
    <location>
        <begin position="204"/>
        <end position="226"/>
    </location>
</feature>
<dbReference type="PROSITE" id="PS50850">
    <property type="entry name" value="MFS"/>
    <property type="match status" value="1"/>
</dbReference>
<dbReference type="EMBL" id="QRDT01000007">
    <property type="protein sequence ID" value="RED37657.1"/>
    <property type="molecule type" value="Genomic_DNA"/>
</dbReference>
<dbReference type="Proteomes" id="UP000252631">
    <property type="component" value="Unassembled WGS sequence"/>
</dbReference>
<evidence type="ECO:0000256" key="4">
    <source>
        <dbReference type="ARBA" id="ARBA00022475"/>
    </source>
</evidence>
<dbReference type="PANTHER" id="PTHR42718">
    <property type="entry name" value="MAJOR FACILITATOR SUPERFAMILY MULTIDRUG TRANSPORTER MFSC"/>
    <property type="match status" value="1"/>
</dbReference>
<comment type="similarity">
    <text evidence="2">Belongs to the major facilitator superfamily. EmrB family.</text>
</comment>
<feature type="transmembrane region" description="Helical" evidence="8">
    <location>
        <begin position="82"/>
        <end position="102"/>
    </location>
</feature>
<keyword evidence="4" id="KW-1003">Cell membrane</keyword>
<evidence type="ECO:0000313" key="11">
    <source>
        <dbReference type="EMBL" id="SSW90624.1"/>
    </source>
</evidence>
<dbReference type="InterPro" id="IPR036259">
    <property type="entry name" value="MFS_trans_sf"/>
</dbReference>
<reference evidence="11 12" key="1">
    <citation type="submission" date="2017-08" db="EMBL/GenBank/DDBJ databases">
        <authorList>
            <person name="de Groot N.N."/>
        </authorList>
    </citation>
    <scope>NUCLEOTIDE SEQUENCE [LARGE SCALE GENOMIC DNA]</scope>
    <source>
        <strain evidence="11 12">JA575</strain>
    </source>
</reference>
<evidence type="ECO:0000256" key="5">
    <source>
        <dbReference type="ARBA" id="ARBA00022692"/>
    </source>
</evidence>
<dbReference type="SUPFAM" id="SSF103473">
    <property type="entry name" value="MFS general substrate transporter"/>
    <property type="match status" value="1"/>
</dbReference>
<dbReference type="GO" id="GO:0022857">
    <property type="term" value="F:transmembrane transporter activity"/>
    <property type="evidence" value="ECO:0007669"/>
    <property type="project" value="InterPro"/>
</dbReference>
<feature type="transmembrane region" description="Helical" evidence="8">
    <location>
        <begin position="238"/>
        <end position="259"/>
    </location>
</feature>
<dbReference type="PRINTS" id="PR01036">
    <property type="entry name" value="TCRTETB"/>
</dbReference>
<gene>
    <name evidence="10" type="ORF">BJ125_107232</name>
    <name evidence="11" type="ORF">SAMN05892882_107232</name>
</gene>
<evidence type="ECO:0000259" key="9">
    <source>
        <dbReference type="PROSITE" id="PS50850"/>
    </source>
</evidence>
<dbReference type="EMBL" id="UFQQ01000007">
    <property type="protein sequence ID" value="SSW90624.1"/>
    <property type="molecule type" value="Genomic_DNA"/>
</dbReference>
<keyword evidence="6 8" id="KW-1133">Transmembrane helix</keyword>
<dbReference type="InterPro" id="IPR004638">
    <property type="entry name" value="EmrB-like"/>
</dbReference>
<keyword evidence="3" id="KW-0813">Transport</keyword>
<feature type="transmembrane region" description="Helical" evidence="8">
    <location>
        <begin position="108"/>
        <end position="130"/>
    </location>
</feature>
<dbReference type="GO" id="GO:0005886">
    <property type="term" value="C:plasma membrane"/>
    <property type="evidence" value="ECO:0007669"/>
    <property type="project" value="UniProtKB-SubCell"/>
</dbReference>
<organism evidence="11 12">
    <name type="scientific">Rhodopseudomonas pentothenatexigens</name>
    <dbReference type="NCBI Taxonomy" id="999699"/>
    <lineage>
        <taxon>Bacteria</taxon>
        <taxon>Pseudomonadati</taxon>
        <taxon>Pseudomonadota</taxon>
        <taxon>Alphaproteobacteria</taxon>
        <taxon>Hyphomicrobiales</taxon>
        <taxon>Nitrobacteraceae</taxon>
        <taxon>Rhodopseudomonas</taxon>
    </lineage>
</organism>
<reference evidence="10 13" key="2">
    <citation type="submission" date="2018-07" db="EMBL/GenBank/DDBJ databases">
        <title>Genomic Encyclopedia of Archaeal and Bacterial Type Strains, Phase II (KMG-II): from individual species to whole genera.</title>
        <authorList>
            <person name="Goeker M."/>
        </authorList>
    </citation>
    <scope>NUCLEOTIDE SEQUENCE [LARGE SCALE GENOMIC DNA]</scope>
    <source>
        <strain evidence="10 13">JA575</strain>
    </source>
</reference>
<dbReference type="InterPro" id="IPR011701">
    <property type="entry name" value="MFS"/>
</dbReference>
<evidence type="ECO:0000313" key="13">
    <source>
        <dbReference type="Proteomes" id="UP000256343"/>
    </source>
</evidence>
<dbReference type="NCBIfam" id="TIGR00711">
    <property type="entry name" value="efflux_EmrB"/>
    <property type="match status" value="1"/>
</dbReference>
<dbReference type="CDD" id="cd17503">
    <property type="entry name" value="MFS_LmrB_MDR_like"/>
    <property type="match status" value="1"/>
</dbReference>
<evidence type="ECO:0000256" key="1">
    <source>
        <dbReference type="ARBA" id="ARBA00004651"/>
    </source>
</evidence>
<dbReference type="PANTHER" id="PTHR42718:SF9">
    <property type="entry name" value="MAJOR FACILITATOR SUPERFAMILY MULTIDRUG TRANSPORTER MFSC"/>
    <property type="match status" value="1"/>
</dbReference>
<dbReference type="InterPro" id="IPR020846">
    <property type="entry name" value="MFS_dom"/>
</dbReference>
<feature type="transmembrane region" description="Helical" evidence="8">
    <location>
        <begin position="55"/>
        <end position="75"/>
    </location>
</feature>
<dbReference type="Gene3D" id="1.20.1250.20">
    <property type="entry name" value="MFS general substrate transporter like domains"/>
    <property type="match status" value="1"/>
</dbReference>
<feature type="domain" description="Major facilitator superfamily (MFS) profile" evidence="9">
    <location>
        <begin position="17"/>
        <end position="518"/>
    </location>
</feature>
<feature type="transmembrane region" description="Helical" evidence="8">
    <location>
        <begin position="369"/>
        <end position="388"/>
    </location>
</feature>
<feature type="transmembrane region" description="Helical" evidence="8">
    <location>
        <begin position="489"/>
        <end position="511"/>
    </location>
</feature>
<accession>A0A336JSR6</accession>
<evidence type="ECO:0000256" key="7">
    <source>
        <dbReference type="ARBA" id="ARBA00023136"/>
    </source>
</evidence>
<dbReference type="AlphaFoldDB" id="A0A336JSR6"/>
<dbReference type="Gene3D" id="1.20.1720.10">
    <property type="entry name" value="Multidrug resistance protein D"/>
    <property type="match status" value="1"/>
</dbReference>
<dbReference type="OrthoDB" id="9812221at2"/>
<evidence type="ECO:0000256" key="2">
    <source>
        <dbReference type="ARBA" id="ARBA00008537"/>
    </source>
</evidence>
<feature type="transmembrane region" description="Helical" evidence="8">
    <location>
        <begin position="168"/>
        <end position="192"/>
    </location>
</feature>